<keyword evidence="8" id="KW-0832">Ubl conjugation</keyword>
<evidence type="ECO:0000256" key="1">
    <source>
        <dbReference type="ARBA" id="ARBA00004236"/>
    </source>
</evidence>
<dbReference type="GO" id="GO:0005886">
    <property type="term" value="C:plasma membrane"/>
    <property type="evidence" value="ECO:0007669"/>
    <property type="project" value="UniProtKB-SubCell"/>
</dbReference>
<comment type="subunit">
    <text evidence="12">Homodimer and homotrimer; forms tight forms of dimers and trimers. Interacts with IZUMO1 and IZUMO1R/JUNO.</text>
</comment>
<dbReference type="InterPro" id="IPR015943">
    <property type="entry name" value="WD40/YVTN_repeat-like_dom_sf"/>
</dbReference>
<evidence type="ECO:0000256" key="10">
    <source>
        <dbReference type="ARBA" id="ARBA00023279"/>
    </source>
</evidence>
<evidence type="ECO:0000313" key="17">
    <source>
        <dbReference type="Proteomes" id="UP000664940"/>
    </source>
</evidence>
<accession>A0A834A2S3</accession>
<evidence type="ECO:0000256" key="3">
    <source>
        <dbReference type="ARBA" id="ARBA00004496"/>
    </source>
</evidence>
<dbReference type="InterPro" id="IPR036322">
    <property type="entry name" value="WD40_repeat_dom_sf"/>
</dbReference>
<feature type="region of interest" description="Disordered" evidence="14">
    <location>
        <begin position="1"/>
        <end position="20"/>
    </location>
</feature>
<feature type="repeat" description="WD" evidence="13">
    <location>
        <begin position="443"/>
        <end position="477"/>
    </location>
</feature>
<comment type="subcellular location">
    <subcellularLocation>
        <location evidence="1">Cell membrane</location>
    </subcellularLocation>
    <subcellularLocation>
        <location evidence="3">Cytoplasm</location>
    </subcellularLocation>
    <subcellularLocation>
        <location evidence="2">Vesicle</location>
    </subcellularLocation>
</comment>
<evidence type="ECO:0000256" key="7">
    <source>
        <dbReference type="ARBA" id="ARBA00022737"/>
    </source>
</evidence>
<gene>
    <name evidence="16" type="ORF">HJG60_020288</name>
</gene>
<comment type="function">
    <text evidence="11">Plays a role in the adhesion and fusion of the sperm-oocyte membrane through its interactions with IZUMO1 and IZUMO1R/JUNO. When cross-linked to form dimers and trimers, it has a regulatory effect on ERK signaling pathway activity in response to EGF stimulation. Colocalizes with the EGF receptor in WDR54-specific vesicle where it sustains the internalization and controls the degradation of the EGF receptor after EGF stimulation.</text>
</comment>
<keyword evidence="7" id="KW-0677">Repeat</keyword>
<keyword evidence="9" id="KW-0472">Membrane</keyword>
<evidence type="ECO:0000256" key="6">
    <source>
        <dbReference type="ARBA" id="ARBA00022574"/>
    </source>
</evidence>
<feature type="domain" description="WD repeat-containing protein 54 beta-propeller" evidence="15">
    <location>
        <begin position="196"/>
        <end position="529"/>
    </location>
</feature>
<dbReference type="GO" id="GO:0005737">
    <property type="term" value="C:cytoplasm"/>
    <property type="evidence" value="ECO:0007669"/>
    <property type="project" value="UniProtKB-SubCell"/>
</dbReference>
<evidence type="ECO:0000259" key="15">
    <source>
        <dbReference type="Pfam" id="PF21031"/>
    </source>
</evidence>
<evidence type="ECO:0000256" key="9">
    <source>
        <dbReference type="ARBA" id="ARBA00023136"/>
    </source>
</evidence>
<evidence type="ECO:0000256" key="8">
    <source>
        <dbReference type="ARBA" id="ARBA00022843"/>
    </source>
</evidence>
<dbReference type="Gene3D" id="2.130.10.10">
    <property type="entry name" value="YVTN repeat-like/Quinoprotein amine dehydrogenase"/>
    <property type="match status" value="1"/>
</dbReference>
<dbReference type="AlphaFoldDB" id="A0A834A2S3"/>
<dbReference type="FunFam" id="2.130.10.10:FF:000412">
    <property type="entry name" value="WD repeat domain 54"/>
    <property type="match status" value="1"/>
</dbReference>
<dbReference type="PROSITE" id="PS50082">
    <property type="entry name" value="WD_REPEATS_2"/>
    <property type="match status" value="1"/>
</dbReference>
<evidence type="ECO:0000256" key="4">
    <source>
        <dbReference type="ARBA" id="ARBA00022475"/>
    </source>
</evidence>
<protein>
    <submittedName>
        <fullName evidence="16">WD repeat domain 54</fullName>
    </submittedName>
</protein>
<dbReference type="SMART" id="SM00320">
    <property type="entry name" value="WD40"/>
    <property type="match status" value="2"/>
</dbReference>
<evidence type="ECO:0000313" key="16">
    <source>
        <dbReference type="EMBL" id="KAF6107103.1"/>
    </source>
</evidence>
<dbReference type="EMBL" id="JABVXQ010000006">
    <property type="protein sequence ID" value="KAF6107103.1"/>
    <property type="molecule type" value="Genomic_DNA"/>
</dbReference>
<evidence type="ECO:0000256" key="11">
    <source>
        <dbReference type="ARBA" id="ARBA00053169"/>
    </source>
</evidence>
<dbReference type="InterPro" id="IPR049546">
    <property type="entry name" value="WDR54_beta_prop"/>
</dbReference>
<evidence type="ECO:0000256" key="14">
    <source>
        <dbReference type="SAM" id="MobiDB-lite"/>
    </source>
</evidence>
<feature type="region of interest" description="Disordered" evidence="14">
    <location>
        <begin position="87"/>
        <end position="115"/>
    </location>
</feature>
<feature type="compositionally biased region" description="Basic and acidic residues" evidence="14">
    <location>
        <begin position="99"/>
        <end position="113"/>
    </location>
</feature>
<dbReference type="Pfam" id="PF21031">
    <property type="entry name" value="WDR54"/>
    <property type="match status" value="1"/>
</dbReference>
<dbReference type="InterPro" id="IPR001680">
    <property type="entry name" value="WD40_rpt"/>
</dbReference>
<name>A0A834A2S3_9CHIR</name>
<proteinExistence type="predicted"/>
<evidence type="ECO:0000256" key="12">
    <source>
        <dbReference type="ARBA" id="ARBA00065626"/>
    </source>
</evidence>
<evidence type="ECO:0000256" key="13">
    <source>
        <dbReference type="PROSITE-ProRule" id="PRU00221"/>
    </source>
</evidence>
<evidence type="ECO:0000256" key="2">
    <source>
        <dbReference type="ARBA" id="ARBA00004373"/>
    </source>
</evidence>
<comment type="caution">
    <text evidence="16">The sequence shown here is derived from an EMBL/GenBank/DDBJ whole genome shotgun (WGS) entry which is preliminary data.</text>
</comment>
<evidence type="ECO:0000256" key="5">
    <source>
        <dbReference type="ARBA" id="ARBA00022490"/>
    </source>
</evidence>
<feature type="region of interest" description="Disordered" evidence="14">
    <location>
        <begin position="165"/>
        <end position="187"/>
    </location>
</feature>
<dbReference type="SUPFAM" id="SSF50978">
    <property type="entry name" value="WD40 repeat-like"/>
    <property type="match status" value="1"/>
</dbReference>
<keyword evidence="10" id="KW-0278">Fertilization</keyword>
<reference evidence="16 17" key="1">
    <citation type="journal article" date="2020" name="Nature">
        <title>Six reference-quality genomes reveal evolution of bat adaptations.</title>
        <authorList>
            <person name="Jebb D."/>
            <person name="Huang Z."/>
            <person name="Pippel M."/>
            <person name="Hughes G.M."/>
            <person name="Lavrichenko K."/>
            <person name="Devanna P."/>
            <person name="Winkler S."/>
            <person name="Jermiin L.S."/>
            <person name="Skirmuntt E.C."/>
            <person name="Katzourakis A."/>
            <person name="Burkitt-Gray L."/>
            <person name="Ray D.A."/>
            <person name="Sullivan K.A.M."/>
            <person name="Roscito J.G."/>
            <person name="Kirilenko B.M."/>
            <person name="Davalos L.M."/>
            <person name="Corthals A.P."/>
            <person name="Power M.L."/>
            <person name="Jones G."/>
            <person name="Ransome R.D."/>
            <person name="Dechmann D.K.N."/>
            <person name="Locatelli A.G."/>
            <person name="Puechmaille S.J."/>
            <person name="Fedrigo O."/>
            <person name="Jarvis E.D."/>
            <person name="Hiller M."/>
            <person name="Vernes S.C."/>
            <person name="Myers E.W."/>
            <person name="Teeling E.C."/>
        </authorList>
    </citation>
    <scope>NUCLEOTIDE SEQUENCE [LARGE SCALE GENOMIC DNA]</scope>
    <source>
        <strain evidence="16">Bat1K_MPI-CBG_1</strain>
    </source>
</reference>
<dbReference type="GO" id="GO:0007338">
    <property type="term" value="P:single fertilization"/>
    <property type="evidence" value="ECO:0007669"/>
    <property type="project" value="UniProtKB-KW"/>
</dbReference>
<dbReference type="FunFam" id="2.130.10.10:FF:000508">
    <property type="entry name" value="WD repeat-containing protein 54 isoform X2"/>
    <property type="match status" value="1"/>
</dbReference>
<feature type="region of interest" description="Disordered" evidence="14">
    <location>
        <begin position="25"/>
        <end position="49"/>
    </location>
</feature>
<keyword evidence="4" id="KW-1003">Cell membrane</keyword>
<dbReference type="Proteomes" id="UP000664940">
    <property type="component" value="Unassembled WGS sequence"/>
</dbReference>
<organism evidence="16 17">
    <name type="scientific">Phyllostomus discolor</name>
    <name type="common">pale spear-nosed bat</name>
    <dbReference type="NCBI Taxonomy" id="89673"/>
    <lineage>
        <taxon>Eukaryota</taxon>
        <taxon>Metazoa</taxon>
        <taxon>Chordata</taxon>
        <taxon>Craniata</taxon>
        <taxon>Vertebrata</taxon>
        <taxon>Euteleostomi</taxon>
        <taxon>Mammalia</taxon>
        <taxon>Eutheria</taxon>
        <taxon>Laurasiatheria</taxon>
        <taxon>Chiroptera</taxon>
        <taxon>Yangochiroptera</taxon>
        <taxon>Phyllostomidae</taxon>
        <taxon>Phyllostominae</taxon>
        <taxon>Phyllostomus</taxon>
    </lineage>
</organism>
<sequence length="529" mass="57604">MGEPEQDSRTPVCMPGAHLPNCDAEQRASARLDGTLPERWKEPRGKTCPEREECCFPEEGGGAQAEGLGGDLDKGKEQIKGVKASKQLGAKGKKVAKKMPGEWRSRTSTEGHSCRSHWAKLRMEAMELRSTSPSRRQASFEAAWISARAHCPRSRFRQESGPCYLGPGEMPQRQAMRSQKRRKDLRVEESRGALRMFRRERSIPLRGSAAALCNNLSVLQLPVHNLTHFGVVHGPSAQLVSAAPEGVPLAQRQLHAKERAGVSLPLITQVHWCVLPFRILLVLTSHRGIQMYESDGSVMVYWHALNSGDASPVQAVFARGIASSGHFICVGTWSGRVLVFDVPAKGPNIVLSEELAGHLTSVTDIASEHAQEQDCIADMVTADDSGLLCVWRSGPEFKLLTRIPGFGAPCTSVQLWQGIVAAGYGNGQLRLYEASTGTLHAQINAHARAICALDLAPMVGKLLSAAEDTFVHIWKLNRNLKNGCIEVEHCHGECVPDTQVCGARFCDPSGSSLAVTGYDLAEILRFSSV</sequence>
<dbReference type="GO" id="GO:0031982">
    <property type="term" value="C:vesicle"/>
    <property type="evidence" value="ECO:0007669"/>
    <property type="project" value="UniProtKB-SubCell"/>
</dbReference>
<keyword evidence="6 13" id="KW-0853">WD repeat</keyword>
<keyword evidence="5" id="KW-0963">Cytoplasm</keyword>